<dbReference type="Proteomes" id="UP000030755">
    <property type="component" value="Unassembled WGS sequence"/>
</dbReference>
<reference evidence="1 2" key="1">
    <citation type="journal article" date="2013" name="Curr. Biol.">
        <title>Shared signatures of parasitism and phylogenomics unite Cryptomycota and microsporidia.</title>
        <authorList>
            <person name="James T.Y."/>
            <person name="Pelin A."/>
            <person name="Bonen L."/>
            <person name="Ahrendt S."/>
            <person name="Sain D."/>
            <person name="Corradi N."/>
            <person name="Stajich J.E."/>
        </authorList>
    </citation>
    <scope>NUCLEOTIDE SEQUENCE [LARGE SCALE GENOMIC DNA]</scope>
    <source>
        <strain evidence="1 2">CSF55</strain>
    </source>
</reference>
<sequence>MVGVSGKILTSNVVLSSPNFDYPIFVATYASNKVLGAELYQEYDNRIDPPVEVIERILNKIVKDEAEGSIITPNDSTQPWFTKLKSISIRNPIIVTNMDGTFNKIDQNISETKPDYDTIIVWTFKGNHRNKEDCEFINLSETAFENINLPSERKQGDLRSQIIDIVTDSNLKEVPENERENLLNEAHLQGNF</sequence>
<dbReference type="OrthoDB" id="2897838at2759"/>
<organism evidence="1 2">
    <name type="scientific">Rozella allomycis (strain CSF55)</name>
    <dbReference type="NCBI Taxonomy" id="988480"/>
    <lineage>
        <taxon>Eukaryota</taxon>
        <taxon>Fungi</taxon>
        <taxon>Fungi incertae sedis</taxon>
        <taxon>Cryptomycota</taxon>
        <taxon>Cryptomycota incertae sedis</taxon>
        <taxon>Rozella</taxon>
    </lineage>
</organism>
<dbReference type="AlphaFoldDB" id="A0A075AUT5"/>
<proteinExistence type="predicted"/>
<evidence type="ECO:0000313" key="1">
    <source>
        <dbReference type="EMBL" id="EPZ32477.1"/>
    </source>
</evidence>
<keyword evidence="2" id="KW-1185">Reference proteome</keyword>
<accession>A0A075AUT5</accession>
<dbReference type="HOGENOM" id="CLU_1415917_0_0_1"/>
<dbReference type="EMBL" id="KE561152">
    <property type="protein sequence ID" value="EPZ32477.1"/>
    <property type="molecule type" value="Genomic_DNA"/>
</dbReference>
<name>A0A075AUT5_ROZAC</name>
<evidence type="ECO:0000313" key="2">
    <source>
        <dbReference type="Proteomes" id="UP000030755"/>
    </source>
</evidence>
<protein>
    <submittedName>
        <fullName evidence="1">Uncharacterized protein</fullName>
    </submittedName>
</protein>
<gene>
    <name evidence="1" type="ORF">O9G_005572</name>
</gene>